<evidence type="ECO:0000313" key="3">
    <source>
        <dbReference type="Proteomes" id="UP001143486"/>
    </source>
</evidence>
<evidence type="ECO:0000256" key="1">
    <source>
        <dbReference type="SAM" id="SignalP"/>
    </source>
</evidence>
<evidence type="ECO:0008006" key="4">
    <source>
        <dbReference type="Google" id="ProtNLM"/>
    </source>
</evidence>
<dbReference type="AlphaFoldDB" id="A0A9W6MPK8"/>
<reference evidence="2" key="1">
    <citation type="journal article" date="2014" name="Int. J. Syst. Evol. Microbiol.">
        <title>Complete genome sequence of Corynebacterium casei LMG S-19264T (=DSM 44701T), isolated from a smear-ripened cheese.</title>
        <authorList>
            <consortium name="US DOE Joint Genome Institute (JGI-PGF)"/>
            <person name="Walter F."/>
            <person name="Albersmeier A."/>
            <person name="Kalinowski J."/>
            <person name="Ruckert C."/>
        </authorList>
    </citation>
    <scope>NUCLEOTIDE SEQUENCE</scope>
    <source>
        <strain evidence="2">VKM B-1513</strain>
    </source>
</reference>
<feature type="chain" id="PRO_5040844879" description="Lipoprotein" evidence="1">
    <location>
        <begin position="22"/>
        <end position="184"/>
    </location>
</feature>
<accession>A0A9W6MPK8</accession>
<protein>
    <recommendedName>
        <fullName evidence="4">Lipoprotein</fullName>
    </recommendedName>
</protein>
<keyword evidence="1" id="KW-0732">Signal</keyword>
<reference evidence="2" key="2">
    <citation type="submission" date="2023-01" db="EMBL/GenBank/DDBJ databases">
        <authorList>
            <person name="Sun Q."/>
            <person name="Evtushenko L."/>
        </authorList>
    </citation>
    <scope>NUCLEOTIDE SEQUENCE</scope>
    <source>
        <strain evidence="2">VKM B-1513</strain>
    </source>
</reference>
<comment type="caution">
    <text evidence="2">The sequence shown here is derived from an EMBL/GenBank/DDBJ whole genome shotgun (WGS) entry which is preliminary data.</text>
</comment>
<sequence length="184" mass="19717">MWTRALRRFGLAGAAALTAMACSQQDAAETPAAGLPAGVLAAFHDHLDRISGGALVCRDGDIAAAATVSGDINADRRPDYVVDTRSLNCQARRDGPAVAYFCGTGSCAFPLIVSQGEAWQTVALMSGNQARIVQHYRETRIEIREGARGVPGGGITVREYTWREGRLVRTGEWVEGVEARRLTD</sequence>
<dbReference type="RefSeq" id="WP_271188066.1">
    <property type="nucleotide sequence ID" value="NZ_BSFE01000013.1"/>
</dbReference>
<dbReference type="EMBL" id="BSFE01000013">
    <property type="protein sequence ID" value="GLK53725.1"/>
    <property type="molecule type" value="Genomic_DNA"/>
</dbReference>
<dbReference type="PROSITE" id="PS51257">
    <property type="entry name" value="PROKAR_LIPOPROTEIN"/>
    <property type="match status" value="1"/>
</dbReference>
<evidence type="ECO:0000313" key="2">
    <source>
        <dbReference type="EMBL" id="GLK53725.1"/>
    </source>
</evidence>
<proteinExistence type="predicted"/>
<feature type="signal peptide" evidence="1">
    <location>
        <begin position="1"/>
        <end position="21"/>
    </location>
</feature>
<dbReference type="Proteomes" id="UP001143486">
    <property type="component" value="Unassembled WGS sequence"/>
</dbReference>
<name>A0A9W6MPK8_9PROT</name>
<organism evidence="2 3">
    <name type="scientific">Maricaulis virginensis</name>
    <dbReference type="NCBI Taxonomy" id="144022"/>
    <lineage>
        <taxon>Bacteria</taxon>
        <taxon>Pseudomonadati</taxon>
        <taxon>Pseudomonadota</taxon>
        <taxon>Alphaproteobacteria</taxon>
        <taxon>Maricaulales</taxon>
        <taxon>Maricaulaceae</taxon>
        <taxon>Maricaulis</taxon>
    </lineage>
</organism>
<gene>
    <name evidence="2" type="ORF">GCM10017621_32330</name>
</gene>
<keyword evidence="3" id="KW-1185">Reference proteome</keyword>